<evidence type="ECO:0000256" key="4">
    <source>
        <dbReference type="SAM" id="MobiDB-lite"/>
    </source>
</evidence>
<keyword evidence="8" id="KW-1185">Reference proteome</keyword>
<dbReference type="Proteomes" id="UP001142055">
    <property type="component" value="Chromosome 2"/>
</dbReference>
<comment type="caution">
    <text evidence="7">The sequence shown here is derived from an EMBL/GenBank/DDBJ whole genome shotgun (WGS) entry which is preliminary data.</text>
</comment>
<dbReference type="InterPro" id="IPR001791">
    <property type="entry name" value="Laminin_G"/>
</dbReference>
<feature type="disulfide bond" evidence="2">
    <location>
        <begin position="438"/>
        <end position="447"/>
    </location>
</feature>
<dbReference type="Pfam" id="PF02210">
    <property type="entry name" value="Laminin_G_2"/>
    <property type="match status" value="2"/>
</dbReference>
<dbReference type="Gene3D" id="2.60.120.200">
    <property type="match status" value="2"/>
</dbReference>
<dbReference type="InterPro" id="IPR000742">
    <property type="entry name" value="EGF"/>
</dbReference>
<dbReference type="CDD" id="cd00110">
    <property type="entry name" value="LamG"/>
    <property type="match status" value="2"/>
</dbReference>
<proteinExistence type="predicted"/>
<dbReference type="PROSITE" id="PS50026">
    <property type="entry name" value="EGF_3"/>
    <property type="match status" value="1"/>
</dbReference>
<dbReference type="SMART" id="SM00282">
    <property type="entry name" value="LamG"/>
    <property type="match status" value="2"/>
</dbReference>
<protein>
    <submittedName>
        <fullName evidence="7">Uncharacterized protein</fullName>
    </submittedName>
</protein>
<feature type="disulfide bond" evidence="3">
    <location>
        <begin position="380"/>
        <end position="407"/>
    </location>
</feature>
<reference evidence="7" key="1">
    <citation type="submission" date="2022-12" db="EMBL/GenBank/DDBJ databases">
        <title>Genome assemblies of Blomia tropicalis.</title>
        <authorList>
            <person name="Cui Y."/>
        </authorList>
    </citation>
    <scope>NUCLEOTIDE SEQUENCE</scope>
    <source>
        <tissue evidence="7">Adult mites</tissue>
    </source>
</reference>
<feature type="domain" description="Laminin G" evidence="5">
    <location>
        <begin position="476"/>
        <end position="709"/>
    </location>
</feature>
<evidence type="ECO:0000256" key="3">
    <source>
        <dbReference type="PROSITE-ProRule" id="PRU00122"/>
    </source>
</evidence>
<feature type="domain" description="EGF-like" evidence="6">
    <location>
        <begin position="410"/>
        <end position="448"/>
    </location>
</feature>
<dbReference type="EMBL" id="JAPWDV010000002">
    <property type="protein sequence ID" value="KAJ6219273.1"/>
    <property type="molecule type" value="Genomic_DNA"/>
</dbReference>
<feature type="non-terminal residue" evidence="7">
    <location>
        <position position="910"/>
    </location>
</feature>
<dbReference type="SUPFAM" id="SSF49899">
    <property type="entry name" value="Concanavalin A-like lectins/glucanases"/>
    <property type="match status" value="2"/>
</dbReference>
<name>A0A9Q0M3D0_BLOTA</name>
<feature type="region of interest" description="Disordered" evidence="4">
    <location>
        <begin position="816"/>
        <end position="836"/>
    </location>
</feature>
<dbReference type="CDD" id="cd11304">
    <property type="entry name" value="Cadherin_repeat"/>
    <property type="match status" value="1"/>
</dbReference>
<feature type="region of interest" description="Disordered" evidence="4">
    <location>
        <begin position="667"/>
        <end position="691"/>
    </location>
</feature>
<keyword evidence="2" id="KW-0245">EGF-like domain</keyword>
<dbReference type="OMA" id="INDVHIA"/>
<dbReference type="PROSITE" id="PS01186">
    <property type="entry name" value="EGF_2"/>
    <property type="match status" value="1"/>
</dbReference>
<dbReference type="PANTHER" id="PTHR15036">
    <property type="entry name" value="PIKACHURIN-LIKE PROTEIN"/>
    <property type="match status" value="1"/>
</dbReference>
<evidence type="ECO:0000313" key="7">
    <source>
        <dbReference type="EMBL" id="KAJ6219273.1"/>
    </source>
</evidence>
<keyword evidence="1 2" id="KW-1015">Disulfide bond</keyword>
<feature type="compositionally biased region" description="Basic and acidic residues" evidence="4">
    <location>
        <begin position="668"/>
        <end position="687"/>
    </location>
</feature>
<gene>
    <name evidence="7" type="ORF">RDWZM_005085</name>
</gene>
<comment type="caution">
    <text evidence="2">Lacks conserved residue(s) required for the propagation of feature annotation.</text>
</comment>
<evidence type="ECO:0000313" key="8">
    <source>
        <dbReference type="Proteomes" id="UP001142055"/>
    </source>
</evidence>
<dbReference type="AlphaFoldDB" id="A0A9Q0M3D0"/>
<dbReference type="InterPro" id="IPR013320">
    <property type="entry name" value="ConA-like_dom_sf"/>
</dbReference>
<evidence type="ECO:0000259" key="6">
    <source>
        <dbReference type="PROSITE" id="PS50026"/>
    </source>
</evidence>
<organism evidence="7 8">
    <name type="scientific">Blomia tropicalis</name>
    <name type="common">Mite</name>
    <dbReference type="NCBI Taxonomy" id="40697"/>
    <lineage>
        <taxon>Eukaryota</taxon>
        <taxon>Metazoa</taxon>
        <taxon>Ecdysozoa</taxon>
        <taxon>Arthropoda</taxon>
        <taxon>Chelicerata</taxon>
        <taxon>Arachnida</taxon>
        <taxon>Acari</taxon>
        <taxon>Acariformes</taxon>
        <taxon>Sarcoptiformes</taxon>
        <taxon>Astigmata</taxon>
        <taxon>Glycyphagoidea</taxon>
        <taxon>Echimyopodidae</taxon>
        <taxon>Blomia</taxon>
    </lineage>
</organism>
<evidence type="ECO:0000256" key="2">
    <source>
        <dbReference type="PROSITE-ProRule" id="PRU00076"/>
    </source>
</evidence>
<accession>A0A9Q0M3D0</accession>
<feature type="domain" description="Laminin G" evidence="5">
    <location>
        <begin position="194"/>
        <end position="407"/>
    </location>
</feature>
<dbReference type="PROSITE" id="PS50025">
    <property type="entry name" value="LAM_G_DOMAIN"/>
    <property type="match status" value="2"/>
</dbReference>
<dbReference type="PROSITE" id="PS00022">
    <property type="entry name" value="EGF_1"/>
    <property type="match status" value="1"/>
</dbReference>
<evidence type="ECO:0000259" key="5">
    <source>
        <dbReference type="PROSITE" id="PS50025"/>
    </source>
</evidence>
<dbReference type="InterPro" id="IPR050372">
    <property type="entry name" value="Neurexin-related_CASP"/>
</dbReference>
<sequence>LHQPIEIGRVNVEDPDDWDSSDKVYFWNEDVIETKFFLNSETGMISMKTLIEGRYELKFSVFDRKYQQRAYSTMRINVQSLPISGVLNTGSLRIVGIDSFQFITTWDWRSRRRVTSIKDRLTDSLRKIIECDQLEIISIVERDRTTLDIRYYAIKNDRFLTSVYLDSIVRIRSEQLKPHLFNISQIGINECMHEDDASSQCDSSSCFTEVSIDWTEPCHLIHGNFTSFVGIRLLTEPKCTCHYDHLLDQLDRHQPLCKIRLLFDFGSGIGEISMLGTNRLNDGNWHHIEVHFDTNRVMIILDHCTDMIQSRFDRCMNSTIIPSFGELLNVNGPLQIGGLYIDDRDLPSFSSSTTNQLDKLNPAIFNYYQTDQNIVGFTGCIRMLQFNSHIYDMVHHVHHSSNSYVGCYSSNSLCSFLNKKCHNNGICDGNYNRVKCICDPFHYGPDCSRQSQPIMFGTRSFVHLSMNKPMTTMNGGLKTLATSNEPSDMNDINHYENGFVTKIDFTFRSRQTQAEIVRLTGRNVQTYCVVEIYNSRIMFRYNLNPNRPKSERTITIDSYIVSDGKWHRIVAKRFGQSAIITLDNGGIGKTNQSIGIEPDEMGNVRVDKYHVFEMNEHQIIVGGHVHYLAIGTTTVTNDYIDGCLNNLKINDVHIALDELLQTASNRHPSIEPHSTIDRGESDDDRHSSQKSSMLYHVSITKSMNVRLGCKSIGNPCSSLNCPKPWICSDEWLLAKCRCPAGYLETDDGRNCTSINELCKANPCLCRHGRHRLRQRIQESTSTDSFEPNGSAKLSRLFSDSNQINCSHIDGMNEYDDLDDDDANGNGEQDRQSHRQPTTVNARIFQLEYGLFVIVLVALVPLNIPCNFVDYDGNTNVMEPFPRLIRFANISCLAFFTLFSRCVHLKTNDYY</sequence>
<dbReference type="GO" id="GO:0016020">
    <property type="term" value="C:membrane"/>
    <property type="evidence" value="ECO:0007669"/>
    <property type="project" value="UniProtKB-SubCell"/>
</dbReference>
<evidence type="ECO:0000256" key="1">
    <source>
        <dbReference type="ARBA" id="ARBA00023157"/>
    </source>
</evidence>
<dbReference type="PANTHER" id="PTHR15036:SF49">
    <property type="entry name" value="AXOTACTIN"/>
    <property type="match status" value="1"/>
</dbReference>